<dbReference type="GO" id="GO:0005634">
    <property type="term" value="C:nucleus"/>
    <property type="evidence" value="ECO:0007669"/>
    <property type="project" value="UniProtKB-SubCell"/>
</dbReference>
<reference evidence="9 10" key="1">
    <citation type="journal article" date="2016" name="Proc. Natl. Acad. Sci. U.S.A.">
        <title>Lipid metabolic changes in an early divergent fungus govern the establishment of a mutualistic symbiosis with endobacteria.</title>
        <authorList>
            <person name="Lastovetsky O.A."/>
            <person name="Gaspar M.L."/>
            <person name="Mondo S.J."/>
            <person name="LaButti K.M."/>
            <person name="Sandor L."/>
            <person name="Grigoriev I.V."/>
            <person name="Henry S.A."/>
            <person name="Pawlowska T.E."/>
        </authorList>
    </citation>
    <scope>NUCLEOTIDE SEQUENCE [LARGE SCALE GENOMIC DNA]</scope>
    <source>
        <strain evidence="9 10">ATCC 11559</strain>
    </source>
</reference>
<dbReference type="PANTHER" id="PTHR15741:SF27">
    <property type="entry name" value="TRANSCRIPTION FACTOR AP-4"/>
    <property type="match status" value="1"/>
</dbReference>
<dbReference type="GO" id="GO:0000981">
    <property type="term" value="F:DNA-binding transcription factor activity, RNA polymerase II-specific"/>
    <property type="evidence" value="ECO:0007669"/>
    <property type="project" value="TreeGrafter"/>
</dbReference>
<dbReference type="OMA" id="DPNMQID"/>
<keyword evidence="4" id="KW-0804">Transcription</keyword>
<dbReference type="InterPro" id="IPR052207">
    <property type="entry name" value="Max-like/E-box_TFs"/>
</dbReference>
<evidence type="ECO:0000256" key="5">
    <source>
        <dbReference type="ARBA" id="ARBA00023242"/>
    </source>
</evidence>
<sequence length="380" mass="43199">MPDFQFSLGLDPGFAMPIQLDIPPTSMDNFQYIPPPPAPYPPQNMSTNTSVLNEQDQKVFSQFLDQFYVDPNMQIDPQPFSLYTNSHTFDEEQLRQSSILHSLDEQKKAYKDNHTHLINSNHNSNNISHIGTTTSSSSTSTNNAINNNNNNNHSNPNAIYLQQSNAVTAPYIIRENVKEKLQEQKQQSGSTNITSNTNGNHGNGKSGGAIRRGKSSKELLTEEEKRNNHIASEQKRRSMIRSGFKDLTEIVPTLKNINNSKSTVLFKAVDYIKYLEKRNRNLREKIKNLEIRVEVEGRMGVLGRPPQTQNHHVISSSSSTQAALLQHKTQQRQLLELQEKLQHHQKLISQQQKSFNDTNSSSSFWHSEKTKNEYEDVVSA</sequence>
<evidence type="ECO:0000256" key="6">
    <source>
        <dbReference type="SAM" id="Coils"/>
    </source>
</evidence>
<dbReference type="PANTHER" id="PTHR15741">
    <property type="entry name" value="BASIC HELIX-LOOP-HELIX ZIP TRANSCRIPTION FACTOR"/>
    <property type="match status" value="1"/>
</dbReference>
<feature type="region of interest" description="Disordered" evidence="7">
    <location>
        <begin position="348"/>
        <end position="380"/>
    </location>
</feature>
<gene>
    <name evidence="9" type="ORF">BCV71DRAFT_228357</name>
</gene>
<feature type="compositionally biased region" description="Low complexity" evidence="7">
    <location>
        <begin position="188"/>
        <end position="200"/>
    </location>
</feature>
<organism evidence="9 10">
    <name type="scientific">Rhizopus microsporus</name>
    <dbReference type="NCBI Taxonomy" id="58291"/>
    <lineage>
        <taxon>Eukaryota</taxon>
        <taxon>Fungi</taxon>
        <taxon>Fungi incertae sedis</taxon>
        <taxon>Mucoromycota</taxon>
        <taxon>Mucoromycotina</taxon>
        <taxon>Mucoromycetes</taxon>
        <taxon>Mucorales</taxon>
        <taxon>Mucorineae</taxon>
        <taxon>Rhizopodaceae</taxon>
        <taxon>Rhizopus</taxon>
    </lineage>
</organism>
<feature type="domain" description="BHLH" evidence="8">
    <location>
        <begin position="224"/>
        <end position="275"/>
    </location>
</feature>
<evidence type="ECO:0000256" key="3">
    <source>
        <dbReference type="ARBA" id="ARBA00023125"/>
    </source>
</evidence>
<keyword evidence="5" id="KW-0539">Nucleus</keyword>
<keyword evidence="6" id="KW-0175">Coiled coil</keyword>
<feature type="coiled-coil region" evidence="6">
    <location>
        <begin position="272"/>
        <end position="299"/>
    </location>
</feature>
<evidence type="ECO:0000313" key="10">
    <source>
        <dbReference type="Proteomes" id="UP000242381"/>
    </source>
</evidence>
<keyword evidence="2" id="KW-0805">Transcription regulation</keyword>
<dbReference type="VEuPathDB" id="FungiDB:BCV72DRAFT_218854"/>
<dbReference type="Gene3D" id="4.10.280.10">
    <property type="entry name" value="Helix-loop-helix DNA-binding domain"/>
    <property type="match status" value="1"/>
</dbReference>
<dbReference type="PROSITE" id="PS50888">
    <property type="entry name" value="BHLH"/>
    <property type="match status" value="1"/>
</dbReference>
<evidence type="ECO:0000256" key="4">
    <source>
        <dbReference type="ARBA" id="ARBA00023163"/>
    </source>
</evidence>
<dbReference type="Pfam" id="PF00010">
    <property type="entry name" value="HLH"/>
    <property type="match status" value="1"/>
</dbReference>
<name>A0A1X0RVJ6_RHIZD</name>
<evidence type="ECO:0000313" key="9">
    <source>
        <dbReference type="EMBL" id="ORE16004.1"/>
    </source>
</evidence>
<evidence type="ECO:0000256" key="1">
    <source>
        <dbReference type="ARBA" id="ARBA00004123"/>
    </source>
</evidence>
<feature type="region of interest" description="Disordered" evidence="7">
    <location>
        <begin position="180"/>
        <end position="237"/>
    </location>
</feature>
<dbReference type="SUPFAM" id="SSF47459">
    <property type="entry name" value="HLH, helix-loop-helix DNA-binding domain"/>
    <property type="match status" value="1"/>
</dbReference>
<evidence type="ECO:0000256" key="2">
    <source>
        <dbReference type="ARBA" id="ARBA00023015"/>
    </source>
</evidence>
<dbReference type="GO" id="GO:0000978">
    <property type="term" value="F:RNA polymerase II cis-regulatory region sequence-specific DNA binding"/>
    <property type="evidence" value="ECO:0007669"/>
    <property type="project" value="TreeGrafter"/>
</dbReference>
<dbReference type="GO" id="GO:0046983">
    <property type="term" value="F:protein dimerization activity"/>
    <property type="evidence" value="ECO:0007669"/>
    <property type="project" value="InterPro"/>
</dbReference>
<protein>
    <recommendedName>
        <fullName evidence="8">BHLH domain-containing protein</fullName>
    </recommendedName>
</protein>
<dbReference type="InterPro" id="IPR036638">
    <property type="entry name" value="HLH_DNA-bd_sf"/>
</dbReference>
<dbReference type="Proteomes" id="UP000242381">
    <property type="component" value="Unassembled WGS sequence"/>
</dbReference>
<dbReference type="AlphaFoldDB" id="A0A1X0RVJ6"/>
<accession>A0A1X0RVJ6</accession>
<evidence type="ECO:0000259" key="8">
    <source>
        <dbReference type="PROSITE" id="PS50888"/>
    </source>
</evidence>
<comment type="subcellular location">
    <subcellularLocation>
        <location evidence="1">Nucleus</location>
    </subcellularLocation>
</comment>
<feature type="compositionally biased region" description="Polar residues" evidence="7">
    <location>
        <begin position="348"/>
        <end position="365"/>
    </location>
</feature>
<keyword evidence="3" id="KW-0238">DNA-binding</keyword>
<dbReference type="EMBL" id="KV921401">
    <property type="protein sequence ID" value="ORE16004.1"/>
    <property type="molecule type" value="Genomic_DNA"/>
</dbReference>
<feature type="compositionally biased region" description="Basic and acidic residues" evidence="7">
    <location>
        <begin position="215"/>
        <end position="236"/>
    </location>
</feature>
<dbReference type="SMART" id="SM00353">
    <property type="entry name" value="HLH"/>
    <property type="match status" value="1"/>
</dbReference>
<dbReference type="VEuPathDB" id="FungiDB:BCV72DRAFT_192600"/>
<dbReference type="InterPro" id="IPR011598">
    <property type="entry name" value="bHLH_dom"/>
</dbReference>
<proteinExistence type="predicted"/>
<evidence type="ECO:0000256" key="7">
    <source>
        <dbReference type="SAM" id="MobiDB-lite"/>
    </source>
</evidence>
<feature type="region of interest" description="Disordered" evidence="7">
    <location>
        <begin position="119"/>
        <end position="156"/>
    </location>
</feature>